<dbReference type="AlphaFoldDB" id="A0A1H3FF53"/>
<name>A0A1H3FF53_EUBBA</name>
<dbReference type="STRING" id="1528.SAMN04488579_11029"/>
<evidence type="ECO:0000256" key="1">
    <source>
        <dbReference type="ARBA" id="ARBA00004953"/>
    </source>
</evidence>
<keyword evidence="2" id="KW-0169">Cobalamin biosynthesis</keyword>
<dbReference type="PROSITE" id="PS51014">
    <property type="entry name" value="COBK_CBIJ"/>
    <property type="match status" value="1"/>
</dbReference>
<keyword evidence="5" id="KW-1185">Reference proteome</keyword>
<proteinExistence type="predicted"/>
<evidence type="ECO:0000256" key="3">
    <source>
        <dbReference type="ARBA" id="ARBA00023002"/>
    </source>
</evidence>
<dbReference type="OrthoDB" id="9780707at2"/>
<sequence length="256" mass="27796">MSSPILVLGGTSDGRAVTDALLARGEAVIYSSVSGMNAPDTRDWPQLTNQVGAMDGEEMATLLAGRTVRLCVDATHPYAKAVSQTAMAACGEQGVAYLRLERPGLCKRREDVHFFKDYDEMVAYLKDHPGNILTTTGSRELGHYAPLPKERLRLRVLPTSGVLAKCEELGYTASQIIAMQGPFTLEMNVAMLRQFDIRYLTTKDSGSLGGVAQKVDAALECGAEVLCVARPGLHYPRVCETPEQVLDYIINGEETV</sequence>
<dbReference type="EMBL" id="FNOU01000010">
    <property type="protein sequence ID" value="SDX89387.1"/>
    <property type="molecule type" value="Genomic_DNA"/>
</dbReference>
<evidence type="ECO:0000313" key="5">
    <source>
        <dbReference type="Proteomes" id="UP000199652"/>
    </source>
</evidence>
<dbReference type="Proteomes" id="UP000199652">
    <property type="component" value="Unassembled WGS sequence"/>
</dbReference>
<accession>A0A1H3FF53</accession>
<comment type="pathway">
    <text evidence="1">Cofactor biosynthesis; adenosylcobalamin biosynthesis.</text>
</comment>
<organism evidence="4 5">
    <name type="scientific">Eubacterium barkeri</name>
    <name type="common">Clostridium barkeri</name>
    <dbReference type="NCBI Taxonomy" id="1528"/>
    <lineage>
        <taxon>Bacteria</taxon>
        <taxon>Bacillati</taxon>
        <taxon>Bacillota</taxon>
        <taxon>Clostridia</taxon>
        <taxon>Eubacteriales</taxon>
        <taxon>Eubacteriaceae</taxon>
        <taxon>Eubacterium</taxon>
    </lineage>
</organism>
<dbReference type="Pfam" id="PF02571">
    <property type="entry name" value="CbiJ"/>
    <property type="match status" value="1"/>
</dbReference>
<keyword evidence="3" id="KW-0560">Oxidoreductase</keyword>
<dbReference type="GO" id="GO:0009236">
    <property type="term" value="P:cobalamin biosynthetic process"/>
    <property type="evidence" value="ECO:0007669"/>
    <property type="project" value="UniProtKB-UniPathway"/>
</dbReference>
<dbReference type="InterPro" id="IPR003723">
    <property type="entry name" value="Precorrin-6x_reduct"/>
</dbReference>
<dbReference type="GO" id="GO:0016994">
    <property type="term" value="F:precorrin-6A reductase activity"/>
    <property type="evidence" value="ECO:0007669"/>
    <property type="project" value="InterPro"/>
</dbReference>
<dbReference type="UniPathway" id="UPA00148"/>
<dbReference type="PANTHER" id="PTHR36925">
    <property type="entry name" value="COBALT-PRECORRIN-6A REDUCTASE"/>
    <property type="match status" value="1"/>
</dbReference>
<evidence type="ECO:0000256" key="2">
    <source>
        <dbReference type="ARBA" id="ARBA00022573"/>
    </source>
</evidence>
<dbReference type="NCBIfam" id="TIGR00715">
    <property type="entry name" value="precor6x_red"/>
    <property type="match status" value="1"/>
</dbReference>
<reference evidence="5" key="1">
    <citation type="submission" date="2016-10" db="EMBL/GenBank/DDBJ databases">
        <authorList>
            <person name="Varghese N."/>
            <person name="Submissions S."/>
        </authorList>
    </citation>
    <scope>NUCLEOTIDE SEQUENCE [LARGE SCALE GENOMIC DNA]</scope>
    <source>
        <strain evidence="5">VPI 5359</strain>
    </source>
</reference>
<dbReference type="RefSeq" id="WP_090245055.1">
    <property type="nucleotide sequence ID" value="NZ_FNOU01000010.1"/>
</dbReference>
<gene>
    <name evidence="4" type="ORF">SAMN04488579_11029</name>
</gene>
<dbReference type="PANTHER" id="PTHR36925:SF1">
    <property type="entry name" value="COBALT-PRECORRIN-6A REDUCTASE"/>
    <property type="match status" value="1"/>
</dbReference>
<protein>
    <submittedName>
        <fullName evidence="4">Precorrin-6A/cobalt-precorrin-6A reductase</fullName>
    </submittedName>
</protein>
<evidence type="ECO:0000313" key="4">
    <source>
        <dbReference type="EMBL" id="SDX89387.1"/>
    </source>
</evidence>